<dbReference type="AlphaFoldDB" id="A0A9Q8PHJ9"/>
<dbReference type="OMA" id="ANIRDAC"/>
<dbReference type="Pfam" id="PF00023">
    <property type="entry name" value="Ank"/>
    <property type="match status" value="1"/>
</dbReference>
<protein>
    <submittedName>
        <fullName evidence="2">Uncharacterized protein</fullName>
    </submittedName>
</protein>
<proteinExistence type="predicted"/>
<dbReference type="InterPro" id="IPR002110">
    <property type="entry name" value="Ankyrin_rpt"/>
</dbReference>
<sequence>MVVTSHQPDIRFCKIFADDRYTLDWLIDQGVDVNKTNTSRQATGYAGPQDIFDWSDHLLNNVAANGDFELFDHLGSRGADPHRSLALHDISRCRDEARAVAMVRQLLDKHNMNIDSDNEDMRDMFDLAPDSGTPLCVAACYRDFPVLEELLRRGANPKQRGKSGIYPLNNAIGTKNQEASLPAIEALLGAGVDPTSVLVDAAEHGKLGAARMCLRLGADLQEAREEALRRDCELAGYGLTLAQRAQGRESIEDVLSKLMAKSGSAPEGS</sequence>
<dbReference type="OrthoDB" id="3641574at2759"/>
<reference evidence="2" key="1">
    <citation type="submission" date="2021-12" db="EMBL/GenBank/DDBJ databases">
        <authorList>
            <person name="Zaccaron A."/>
            <person name="Stergiopoulos I."/>
        </authorList>
    </citation>
    <scope>NUCLEOTIDE SEQUENCE</scope>
    <source>
        <strain evidence="2">Race5_Kim</strain>
    </source>
</reference>
<feature type="repeat" description="ANK" evidence="1">
    <location>
        <begin position="130"/>
        <end position="162"/>
    </location>
</feature>
<keyword evidence="1" id="KW-0040">ANK repeat</keyword>
<accession>A0A9Q8PHJ9</accession>
<reference evidence="2" key="2">
    <citation type="journal article" date="2022" name="Microb. Genom.">
        <title>A chromosome-scale genome assembly of the tomato pathogen Cladosporium fulvum reveals a compartmentalized genome architecture and the presence of a dispensable chromosome.</title>
        <authorList>
            <person name="Zaccaron A.Z."/>
            <person name="Chen L.H."/>
            <person name="Samaras A."/>
            <person name="Stergiopoulos I."/>
        </authorList>
    </citation>
    <scope>NUCLEOTIDE SEQUENCE</scope>
    <source>
        <strain evidence="2">Race5_Kim</strain>
    </source>
</reference>
<organism evidence="2 3">
    <name type="scientific">Passalora fulva</name>
    <name type="common">Tomato leaf mold</name>
    <name type="synonym">Cladosporium fulvum</name>
    <dbReference type="NCBI Taxonomy" id="5499"/>
    <lineage>
        <taxon>Eukaryota</taxon>
        <taxon>Fungi</taxon>
        <taxon>Dikarya</taxon>
        <taxon>Ascomycota</taxon>
        <taxon>Pezizomycotina</taxon>
        <taxon>Dothideomycetes</taxon>
        <taxon>Dothideomycetidae</taxon>
        <taxon>Mycosphaerellales</taxon>
        <taxon>Mycosphaerellaceae</taxon>
        <taxon>Fulvia</taxon>
    </lineage>
</organism>
<dbReference type="EMBL" id="CP090172">
    <property type="protein sequence ID" value="UJO22564.1"/>
    <property type="molecule type" value="Genomic_DNA"/>
</dbReference>
<keyword evidence="3" id="KW-1185">Reference proteome</keyword>
<evidence type="ECO:0000256" key="1">
    <source>
        <dbReference type="PROSITE-ProRule" id="PRU00023"/>
    </source>
</evidence>
<evidence type="ECO:0000313" key="2">
    <source>
        <dbReference type="EMBL" id="UJO22564.1"/>
    </source>
</evidence>
<dbReference type="InterPro" id="IPR036770">
    <property type="entry name" value="Ankyrin_rpt-contain_sf"/>
</dbReference>
<dbReference type="Gene3D" id="1.25.40.20">
    <property type="entry name" value="Ankyrin repeat-containing domain"/>
    <property type="match status" value="1"/>
</dbReference>
<dbReference type="GeneID" id="71992079"/>
<dbReference type="PROSITE" id="PS50088">
    <property type="entry name" value="ANK_REPEAT"/>
    <property type="match status" value="1"/>
</dbReference>
<name>A0A9Q8PHJ9_PASFU</name>
<dbReference type="KEGG" id="ffu:CLAFUR5_12201"/>
<gene>
    <name evidence="2" type="ORF">CLAFUR5_12201</name>
</gene>
<dbReference type="Proteomes" id="UP000756132">
    <property type="component" value="Chromosome 10"/>
</dbReference>
<evidence type="ECO:0000313" key="3">
    <source>
        <dbReference type="Proteomes" id="UP000756132"/>
    </source>
</evidence>
<dbReference type="RefSeq" id="XP_047766930.1">
    <property type="nucleotide sequence ID" value="XM_047911349.1"/>
</dbReference>
<dbReference type="SUPFAM" id="SSF48403">
    <property type="entry name" value="Ankyrin repeat"/>
    <property type="match status" value="1"/>
</dbReference>